<comment type="caution">
    <text evidence="1">The sequence shown here is derived from an EMBL/GenBank/DDBJ whole genome shotgun (WGS) entry which is preliminary data.</text>
</comment>
<dbReference type="EMBL" id="JARYMX010000008">
    <property type="protein sequence ID" value="KAJ9538452.1"/>
    <property type="molecule type" value="Genomic_DNA"/>
</dbReference>
<proteinExistence type="predicted"/>
<name>A0AA38SSJ2_9ASTR</name>
<accession>A0AA38SSJ2</accession>
<reference evidence="1" key="1">
    <citation type="submission" date="2023-03" db="EMBL/GenBank/DDBJ databases">
        <title>Chromosome-scale reference genome and RAD-based genetic map of yellow starthistle (Centaurea solstitialis) reveal putative structural variation and QTLs associated with invader traits.</title>
        <authorList>
            <person name="Reatini B."/>
            <person name="Cang F.A."/>
            <person name="Jiang Q."/>
            <person name="Mckibben M.T.W."/>
            <person name="Barker M.S."/>
            <person name="Rieseberg L.H."/>
            <person name="Dlugosch K.M."/>
        </authorList>
    </citation>
    <scope>NUCLEOTIDE SEQUENCE</scope>
    <source>
        <strain evidence="1">CAN-66</strain>
        <tissue evidence="1">Leaf</tissue>
    </source>
</reference>
<dbReference type="Proteomes" id="UP001172457">
    <property type="component" value="Chromosome 8"/>
</dbReference>
<dbReference type="AlphaFoldDB" id="A0AA38SSJ2"/>
<protein>
    <submittedName>
        <fullName evidence="1">Uncharacterized protein</fullName>
    </submittedName>
</protein>
<organism evidence="1 2">
    <name type="scientific">Centaurea solstitialis</name>
    <name type="common">yellow star-thistle</name>
    <dbReference type="NCBI Taxonomy" id="347529"/>
    <lineage>
        <taxon>Eukaryota</taxon>
        <taxon>Viridiplantae</taxon>
        <taxon>Streptophyta</taxon>
        <taxon>Embryophyta</taxon>
        <taxon>Tracheophyta</taxon>
        <taxon>Spermatophyta</taxon>
        <taxon>Magnoliopsida</taxon>
        <taxon>eudicotyledons</taxon>
        <taxon>Gunneridae</taxon>
        <taxon>Pentapetalae</taxon>
        <taxon>asterids</taxon>
        <taxon>campanulids</taxon>
        <taxon>Asterales</taxon>
        <taxon>Asteraceae</taxon>
        <taxon>Carduoideae</taxon>
        <taxon>Cardueae</taxon>
        <taxon>Centaureinae</taxon>
        <taxon>Centaurea</taxon>
    </lineage>
</organism>
<evidence type="ECO:0000313" key="1">
    <source>
        <dbReference type="EMBL" id="KAJ9538452.1"/>
    </source>
</evidence>
<gene>
    <name evidence="1" type="ORF">OSB04_031185</name>
</gene>
<evidence type="ECO:0000313" key="2">
    <source>
        <dbReference type="Proteomes" id="UP001172457"/>
    </source>
</evidence>
<keyword evidence="2" id="KW-1185">Reference proteome</keyword>
<sequence>MFMGHQRSLPKSHPYCKFKELFDGKTEHGVVRPPLHGVTIYSRVQDLDIVLAKKVQLLRIFGKRSLFFGNYHIGSTCKCDIVLMLCILKRSLFLNIPGKTKDGVKVRKDMVEMGIRSQLAPVETGKSHIPTTNLLYIVKSREN</sequence>